<feature type="domain" description="Ionotropic glutamate receptor C-terminal" evidence="14">
    <location>
        <begin position="199"/>
        <end position="495"/>
    </location>
</feature>
<feature type="compositionally biased region" description="Basic and acidic residues" evidence="11">
    <location>
        <begin position="562"/>
        <end position="572"/>
    </location>
</feature>
<dbReference type="OrthoDB" id="5984008at2759"/>
<evidence type="ECO:0000313" key="16">
    <source>
        <dbReference type="Proteomes" id="UP001153069"/>
    </source>
</evidence>
<gene>
    <name evidence="15" type="ORF">SEMRO_468_G149230.1</name>
</gene>
<keyword evidence="5" id="KW-0406">Ion transport</keyword>
<feature type="region of interest" description="Disordered" evidence="11">
    <location>
        <begin position="553"/>
        <end position="572"/>
    </location>
</feature>
<evidence type="ECO:0000259" key="14">
    <source>
        <dbReference type="Pfam" id="PF00060"/>
    </source>
</evidence>
<proteinExistence type="predicted"/>
<evidence type="ECO:0000256" key="7">
    <source>
        <dbReference type="ARBA" id="ARBA00023170"/>
    </source>
</evidence>
<evidence type="ECO:0000313" key="15">
    <source>
        <dbReference type="EMBL" id="CAB9511114.1"/>
    </source>
</evidence>
<keyword evidence="16" id="KW-1185">Reference proteome</keyword>
<feature type="signal peptide" evidence="13">
    <location>
        <begin position="1"/>
        <end position="26"/>
    </location>
</feature>
<evidence type="ECO:0000256" key="8">
    <source>
        <dbReference type="ARBA" id="ARBA00023180"/>
    </source>
</evidence>
<dbReference type="Pfam" id="PF00060">
    <property type="entry name" value="Lig_chan"/>
    <property type="match status" value="1"/>
</dbReference>
<evidence type="ECO:0000256" key="13">
    <source>
        <dbReference type="SAM" id="SignalP"/>
    </source>
</evidence>
<dbReference type="EMBL" id="CAICTM010000467">
    <property type="protein sequence ID" value="CAB9511114.1"/>
    <property type="molecule type" value="Genomic_DNA"/>
</dbReference>
<dbReference type="GO" id="GO:0016020">
    <property type="term" value="C:membrane"/>
    <property type="evidence" value="ECO:0007669"/>
    <property type="project" value="UniProtKB-SubCell"/>
</dbReference>
<comment type="caution">
    <text evidence="15">The sequence shown here is derived from an EMBL/GenBank/DDBJ whole genome shotgun (WGS) entry which is preliminary data.</text>
</comment>
<evidence type="ECO:0000256" key="10">
    <source>
        <dbReference type="ARBA" id="ARBA00023303"/>
    </source>
</evidence>
<keyword evidence="2" id="KW-0813">Transport</keyword>
<keyword evidence="4 12" id="KW-1133">Transmembrane helix</keyword>
<evidence type="ECO:0000256" key="9">
    <source>
        <dbReference type="ARBA" id="ARBA00023286"/>
    </source>
</evidence>
<name>A0A9N8E3N4_9STRA</name>
<dbReference type="GO" id="GO:0015276">
    <property type="term" value="F:ligand-gated monoatomic ion channel activity"/>
    <property type="evidence" value="ECO:0007669"/>
    <property type="project" value="InterPro"/>
</dbReference>
<keyword evidence="10" id="KW-0407">Ion channel</keyword>
<dbReference type="PANTHER" id="PTHR18966">
    <property type="entry name" value="IONOTROPIC GLUTAMATE RECEPTOR"/>
    <property type="match status" value="1"/>
</dbReference>
<protein>
    <submittedName>
        <fullName evidence="15">Glutamate receptor, ionotropic</fullName>
    </submittedName>
</protein>
<keyword evidence="7 15" id="KW-0675">Receptor</keyword>
<dbReference type="Proteomes" id="UP001153069">
    <property type="component" value="Unassembled WGS sequence"/>
</dbReference>
<comment type="subcellular location">
    <subcellularLocation>
        <location evidence="1">Membrane</location>
        <topology evidence="1">Multi-pass membrane protein</topology>
    </subcellularLocation>
</comment>
<evidence type="ECO:0000256" key="1">
    <source>
        <dbReference type="ARBA" id="ARBA00004141"/>
    </source>
</evidence>
<feature type="region of interest" description="Disordered" evidence="11">
    <location>
        <begin position="446"/>
        <end position="478"/>
    </location>
</feature>
<evidence type="ECO:0000256" key="11">
    <source>
        <dbReference type="SAM" id="MobiDB-lite"/>
    </source>
</evidence>
<dbReference type="InterPro" id="IPR015683">
    <property type="entry name" value="Ionotropic_Glu_rcpt"/>
</dbReference>
<feature type="transmembrane region" description="Helical" evidence="12">
    <location>
        <begin position="491"/>
        <end position="511"/>
    </location>
</feature>
<dbReference type="InterPro" id="IPR001320">
    <property type="entry name" value="Iontro_rcpt_C"/>
</dbReference>
<keyword evidence="9" id="KW-1071">Ligand-gated ion channel</keyword>
<evidence type="ECO:0000256" key="2">
    <source>
        <dbReference type="ARBA" id="ARBA00022448"/>
    </source>
</evidence>
<dbReference type="AlphaFoldDB" id="A0A9N8E3N4"/>
<organism evidence="15 16">
    <name type="scientific">Seminavis robusta</name>
    <dbReference type="NCBI Taxonomy" id="568900"/>
    <lineage>
        <taxon>Eukaryota</taxon>
        <taxon>Sar</taxon>
        <taxon>Stramenopiles</taxon>
        <taxon>Ochrophyta</taxon>
        <taxon>Bacillariophyta</taxon>
        <taxon>Bacillariophyceae</taxon>
        <taxon>Bacillariophycidae</taxon>
        <taxon>Naviculales</taxon>
        <taxon>Naviculaceae</taxon>
        <taxon>Seminavis</taxon>
    </lineage>
</organism>
<keyword evidence="3 12" id="KW-0812">Transmembrane</keyword>
<evidence type="ECO:0000256" key="3">
    <source>
        <dbReference type="ARBA" id="ARBA00022692"/>
    </source>
</evidence>
<evidence type="ECO:0000256" key="5">
    <source>
        <dbReference type="ARBA" id="ARBA00023065"/>
    </source>
</evidence>
<keyword evidence="6 12" id="KW-0472">Membrane</keyword>
<keyword evidence="8" id="KW-0325">Glycoprotein</keyword>
<feature type="chain" id="PRO_5040172370" evidence="13">
    <location>
        <begin position="27"/>
        <end position="696"/>
    </location>
</feature>
<dbReference type="Gene3D" id="1.10.287.70">
    <property type="match status" value="1"/>
</dbReference>
<evidence type="ECO:0000256" key="4">
    <source>
        <dbReference type="ARBA" id="ARBA00022989"/>
    </source>
</evidence>
<keyword evidence="13" id="KW-0732">Signal</keyword>
<sequence>MKGGVLVPTFALFGALVLASLPCAQAKGGEIGQVPVHLDLGGDFSGGGARQNICDRYEDFATGKTQLRDALSGMKLTTVFMNDEFLNYTAKEGMSPEDPGMLAEIMDVLAERANFTWRDSFGVMEEGSFYNKSWTERLLWSVENFDIAASWYDHSLERLELGASFSEAWYDGSQILTGQKDPPVGSNVNLLNWAKPFELAVWAVIGMTIILSAVVYQLNEQLSDEREDRSLFQWFSDNLYLSSLSFTQNFEYSPNTVAGRIFGVSTGVWALVITATYTANLASLFVERHKPSVVIDSVEQAVLLGVPICTWEGTNQHEFVSNKYQKAILVPKPSQREIYYALRRGECGLAVGYRDSWLTYEKQSLYNPDCDLEWVGRSIKTIKSGFAVKADAGDLCSSFVRDVYNVHFVEFRDEGGLEQLWAKHRSKGQDLNCASTEDRGRLRRLGAKVSSEASTPGNHRRLSARPAAGTSSSDGSSSDALSMHQMIGTFALHWITMTFALLFSVVAKYYSKWEKKDLAKRGLEREQQSFRKHGPIIGMPPRANTFVIRLDSQDNDNSMPLEPDRDVPLRDGSRSVTPCYQSALSQQADLAEERQLFQNKLEDVETRMDDKMNMLMAMLRQQNDLIYDMKASCTLRVCNADVPPSTFQPYLLAPQVPGTACDWNQSCTNKDRWHSPGVQDWHCERAQTQVFYDEER</sequence>
<evidence type="ECO:0000256" key="6">
    <source>
        <dbReference type="ARBA" id="ARBA00023136"/>
    </source>
</evidence>
<feature type="compositionally biased region" description="Low complexity" evidence="11">
    <location>
        <begin position="467"/>
        <end position="478"/>
    </location>
</feature>
<accession>A0A9N8E3N4</accession>
<dbReference type="SUPFAM" id="SSF53850">
    <property type="entry name" value="Periplasmic binding protein-like II"/>
    <property type="match status" value="1"/>
</dbReference>
<dbReference type="SUPFAM" id="SSF81324">
    <property type="entry name" value="Voltage-gated potassium channels"/>
    <property type="match status" value="1"/>
</dbReference>
<reference evidence="15" key="1">
    <citation type="submission" date="2020-06" db="EMBL/GenBank/DDBJ databases">
        <authorList>
            <consortium name="Plant Systems Biology data submission"/>
        </authorList>
    </citation>
    <scope>NUCLEOTIDE SEQUENCE</scope>
    <source>
        <strain evidence="15">D6</strain>
    </source>
</reference>
<evidence type="ECO:0000256" key="12">
    <source>
        <dbReference type="SAM" id="Phobius"/>
    </source>
</evidence>